<sequence>MKQGERVFLNDNGEMTAKDGDLVRWFRCMNCNENVIAKEVYINQNVVCPHCKNKFKVRLFKNGKVNISIR</sequence>
<reference evidence="1" key="1">
    <citation type="journal article" date="2021" name="Proc. Natl. Acad. Sci. U.S.A.">
        <title>A Catalog of Tens of Thousands of Viruses from Human Metagenomes Reveals Hidden Associations with Chronic Diseases.</title>
        <authorList>
            <person name="Tisza M.J."/>
            <person name="Buck C.B."/>
        </authorList>
    </citation>
    <scope>NUCLEOTIDE SEQUENCE</scope>
    <source>
        <strain evidence="1">CtE0n6</strain>
    </source>
</reference>
<dbReference type="EMBL" id="BK059101">
    <property type="protein sequence ID" value="DAE30036.1"/>
    <property type="molecule type" value="Genomic_DNA"/>
</dbReference>
<accession>A0A8S5RGC4</accession>
<organism evidence="1">
    <name type="scientific">virus sp. ctE0n6</name>
    <dbReference type="NCBI Taxonomy" id="2827985"/>
    <lineage>
        <taxon>Viruses</taxon>
    </lineage>
</organism>
<dbReference type="GO" id="GO:0000428">
    <property type="term" value="C:DNA-directed RNA polymerase complex"/>
    <property type="evidence" value="ECO:0007669"/>
    <property type="project" value="UniProtKB-KW"/>
</dbReference>
<evidence type="ECO:0000313" key="1">
    <source>
        <dbReference type="EMBL" id="DAE30036.1"/>
    </source>
</evidence>
<name>A0A8S5RGC4_9VIRU</name>
<keyword evidence="1" id="KW-0804">Transcription</keyword>
<keyword evidence="1" id="KW-0240">DNA-directed RNA polymerase</keyword>
<protein>
    <submittedName>
        <fullName evidence="1">DNA-directed RNA polymerase subunit</fullName>
    </submittedName>
</protein>
<proteinExistence type="predicted"/>